<proteinExistence type="predicted"/>
<dbReference type="NCBIfam" id="NF041494">
    <property type="entry name" value="MobH"/>
    <property type="match status" value="1"/>
</dbReference>
<comment type="caution">
    <text evidence="3">The sequence shown here is derived from an EMBL/GenBank/DDBJ whole genome shotgun (WGS) entry which is preliminary data.</text>
</comment>
<dbReference type="RefSeq" id="WP_104549164.1">
    <property type="nucleotide sequence ID" value="NZ_CP168173.1"/>
</dbReference>
<dbReference type="Pfam" id="PF07514">
    <property type="entry name" value="TraI_2"/>
    <property type="match status" value="1"/>
</dbReference>
<organism evidence="3 4">
    <name type="scientific">Xanthomonas hortorum pv. hederae</name>
    <dbReference type="NCBI Taxonomy" id="453603"/>
    <lineage>
        <taxon>Bacteria</taxon>
        <taxon>Pseudomonadati</taxon>
        <taxon>Pseudomonadota</taxon>
        <taxon>Gammaproteobacteria</taxon>
        <taxon>Lysobacterales</taxon>
        <taxon>Lysobacteraceae</taxon>
        <taxon>Xanthomonas</taxon>
    </lineage>
</organism>
<name>A0A9X3YZ89_9XANT</name>
<evidence type="ECO:0000313" key="4">
    <source>
        <dbReference type="Proteomes" id="UP001140230"/>
    </source>
</evidence>
<evidence type="ECO:0000313" key="3">
    <source>
        <dbReference type="EMBL" id="MDC8637178.1"/>
    </source>
</evidence>
<feature type="region of interest" description="Disordered" evidence="1">
    <location>
        <begin position="380"/>
        <end position="420"/>
    </location>
</feature>
<reference evidence="3" key="1">
    <citation type="journal article" date="2022" name="Phytopathology">
        <title>Whole genome sequencing-based tracing of a 2022 introduction and outbreak of Xanthomonas hortorum pv. pelargonii.</title>
        <authorList>
            <person name="Iruegas Bocardo F."/>
            <person name="Weisberg A.J."/>
            <person name="Riutta E.R."/>
            <person name="Kilday K.B."/>
            <person name="Bonkowski J.C."/>
            <person name="Creswell T.C."/>
            <person name="Daughtrey M."/>
            <person name="Rane K.K."/>
            <person name="Grunwald N.J."/>
            <person name="Chang J.H."/>
            <person name="Putnam M."/>
        </authorList>
    </citation>
    <scope>NUCLEOTIDE SEQUENCE</scope>
    <source>
        <strain evidence="3">22-338</strain>
    </source>
</reference>
<dbReference type="EMBL" id="JANWTP010000009">
    <property type="protein sequence ID" value="MDC8637178.1"/>
    <property type="molecule type" value="Genomic_DNA"/>
</dbReference>
<evidence type="ECO:0000259" key="2">
    <source>
        <dbReference type="Pfam" id="PF07514"/>
    </source>
</evidence>
<dbReference type="Proteomes" id="UP001140230">
    <property type="component" value="Unassembled WGS sequence"/>
</dbReference>
<dbReference type="Gene3D" id="1.10.3210.40">
    <property type="match status" value="1"/>
</dbReference>
<dbReference type="InterPro" id="IPR011119">
    <property type="entry name" value="Unchr_helicase_relaxase_TraI"/>
</dbReference>
<protein>
    <submittedName>
        <fullName evidence="3">TraI domain-containing protein</fullName>
    </submittedName>
</protein>
<reference evidence="3" key="2">
    <citation type="submission" date="2022-08" db="EMBL/GenBank/DDBJ databases">
        <authorList>
            <person name="Iruegas-Bocardo F."/>
            <person name="Weisberg A.J."/>
            <person name="Riutta E.R."/>
            <person name="Kilday K."/>
            <person name="Bonkowski J.C."/>
            <person name="Creswell T."/>
            <person name="Daughtrey M.L."/>
            <person name="Rane K."/>
            <person name="Grunwald N.J."/>
            <person name="Chang J.H."/>
            <person name="Putnam M.L."/>
        </authorList>
    </citation>
    <scope>NUCLEOTIDE SEQUENCE</scope>
    <source>
        <strain evidence="3">22-338</strain>
    </source>
</reference>
<dbReference type="AlphaFoldDB" id="A0A9X3YZ89"/>
<sequence>MFFSAPAADAGPLAAGPAVQPTVEDLLARHDALIARIKLCFGLDRPTFAREILPLIRAYADFVHWLPATADDFFDRPGGLFQLGLETAFYGVQGTDAYIFSGRLTISARRHLEPRWRRATFIAGLCSELHRALGAVEVLDESGAAWPPLLCPLSSWLETRRHTAWRLRWRPRAEEARSLGLLALPQIVPTALVHHLAEDNELIVPHLLASIGGLPLYRGHNVLDELVRRAFALVVERDLQAQGKPATGTGHGGHQTRYLVDGLQRLIAGEPAWRPNQEKSRVWYARDGLYLIWPGAAHDLYRLLEGEQIAGMPDAPEAILARLLDAGLIQRPSEDETTWRIQPPAANAPLPAIKLASPAVLLRGLEAPVEPLGDPLAVGARAAPAPAPDRARADPAQETPSASNETTAPAPPAGSTTSHAPHWQLKAPLRLSAAVRHALAAILARPADEVAPWPSDDALFVPLHRFEAQGIAPAIAIRALSELDMLALEAPDAPPTARRDDPGGTEVIGIRLKARFVERAASPLSPPLSAPPTC</sequence>
<feature type="domain" description="Uncharacterised" evidence="2">
    <location>
        <begin position="21"/>
        <end position="334"/>
    </location>
</feature>
<gene>
    <name evidence="3" type="ORF">NY667_04985</name>
</gene>
<evidence type="ECO:0000256" key="1">
    <source>
        <dbReference type="SAM" id="MobiDB-lite"/>
    </source>
</evidence>
<accession>A0A9X3YZ89</accession>